<dbReference type="Pfam" id="PF09912">
    <property type="entry name" value="DUF2141"/>
    <property type="match status" value="1"/>
</dbReference>
<proteinExistence type="predicted"/>
<protein>
    <submittedName>
        <fullName evidence="1">DUF2141 domain-containing protein</fullName>
    </submittedName>
</protein>
<reference evidence="1 2" key="1">
    <citation type="submission" date="2020-08" db="EMBL/GenBank/DDBJ databases">
        <title>The genome sequence of type strain Novosphingobium piscinae KCTC 42194.</title>
        <authorList>
            <person name="Liu Y."/>
        </authorList>
    </citation>
    <scope>NUCLEOTIDE SEQUENCE [LARGE SCALE GENOMIC DNA]</scope>
    <source>
        <strain evidence="1 2">KCTC 42194</strain>
    </source>
</reference>
<organism evidence="1 2">
    <name type="scientific">Novosphingobium piscinae</name>
    <dbReference type="NCBI Taxonomy" id="1507448"/>
    <lineage>
        <taxon>Bacteria</taxon>
        <taxon>Pseudomonadati</taxon>
        <taxon>Pseudomonadota</taxon>
        <taxon>Alphaproteobacteria</taxon>
        <taxon>Sphingomonadales</taxon>
        <taxon>Sphingomonadaceae</taxon>
        <taxon>Novosphingobium</taxon>
    </lineage>
</organism>
<keyword evidence="2" id="KW-1185">Reference proteome</keyword>
<dbReference type="AlphaFoldDB" id="A0A7X1G115"/>
<name>A0A7X1G115_9SPHN</name>
<dbReference type="Proteomes" id="UP000551327">
    <property type="component" value="Unassembled WGS sequence"/>
</dbReference>
<accession>A0A7X1G115</accession>
<comment type="caution">
    <text evidence="1">The sequence shown here is derived from an EMBL/GenBank/DDBJ whole genome shotgun (WGS) entry which is preliminary data.</text>
</comment>
<dbReference type="InterPro" id="IPR018673">
    <property type="entry name" value="DUF2141"/>
</dbReference>
<sequence length="163" mass="17281">MQLRPLLSRLGSTVRDRSRPVAALSLGAAGVVLGGVAPAGQDVSVMVSGLRNGRGLVRACLTTNVALFPNCKDDPQAHKLEVPAAPGQVLLDFGKVPPGTYAFALIHDENANGRIDTALMVPREGFGFSRDAKVRFGPPRFSAAAFAVTDGPVRQTVRVRYIF</sequence>
<gene>
    <name evidence="1" type="ORF">H7F53_12705</name>
</gene>
<evidence type="ECO:0000313" key="1">
    <source>
        <dbReference type="EMBL" id="MBC2670007.1"/>
    </source>
</evidence>
<evidence type="ECO:0000313" key="2">
    <source>
        <dbReference type="Proteomes" id="UP000551327"/>
    </source>
</evidence>
<dbReference type="EMBL" id="JACLAX010000013">
    <property type="protein sequence ID" value="MBC2670007.1"/>
    <property type="molecule type" value="Genomic_DNA"/>
</dbReference>